<reference evidence="7 8" key="1">
    <citation type="submission" date="2020-08" db="EMBL/GenBank/DDBJ databases">
        <title>Plant Genome Project.</title>
        <authorList>
            <person name="Zhang R.-G."/>
        </authorList>
    </citation>
    <scope>NUCLEOTIDE SEQUENCE [LARGE SCALE GENOMIC DNA]</scope>
    <source>
        <strain evidence="7">WSP0</strain>
        <tissue evidence="7">Leaf</tissue>
    </source>
</reference>
<dbReference type="SUPFAM" id="SSF57850">
    <property type="entry name" value="RING/U-box"/>
    <property type="match status" value="1"/>
</dbReference>
<feature type="transmembrane region" description="Helical" evidence="5">
    <location>
        <begin position="145"/>
        <end position="164"/>
    </location>
</feature>
<feature type="region of interest" description="Disordered" evidence="4">
    <location>
        <begin position="53"/>
        <end position="78"/>
    </location>
</feature>
<evidence type="ECO:0000256" key="5">
    <source>
        <dbReference type="SAM" id="Phobius"/>
    </source>
</evidence>
<dbReference type="GO" id="GO:0004857">
    <property type="term" value="F:enzyme inhibitor activity"/>
    <property type="evidence" value="ECO:0007669"/>
    <property type="project" value="InterPro"/>
</dbReference>
<dbReference type="AlphaFoldDB" id="A0AAV6HJL2"/>
<keyword evidence="8" id="KW-1185">Reference proteome</keyword>
<evidence type="ECO:0000313" key="8">
    <source>
        <dbReference type="Proteomes" id="UP000823749"/>
    </source>
</evidence>
<organism evidence="7 8">
    <name type="scientific">Rhododendron griersonianum</name>
    <dbReference type="NCBI Taxonomy" id="479676"/>
    <lineage>
        <taxon>Eukaryota</taxon>
        <taxon>Viridiplantae</taxon>
        <taxon>Streptophyta</taxon>
        <taxon>Embryophyta</taxon>
        <taxon>Tracheophyta</taxon>
        <taxon>Spermatophyta</taxon>
        <taxon>Magnoliopsida</taxon>
        <taxon>eudicotyledons</taxon>
        <taxon>Gunneridae</taxon>
        <taxon>Pentapetalae</taxon>
        <taxon>asterids</taxon>
        <taxon>Ericales</taxon>
        <taxon>Ericaceae</taxon>
        <taxon>Ericoideae</taxon>
        <taxon>Rhodoreae</taxon>
        <taxon>Rhododendron</taxon>
    </lineage>
</organism>
<dbReference type="Pfam" id="PF17123">
    <property type="entry name" value="zf-RING_11"/>
    <property type="match status" value="1"/>
</dbReference>
<evidence type="ECO:0000256" key="1">
    <source>
        <dbReference type="ARBA" id="ARBA00022729"/>
    </source>
</evidence>
<evidence type="ECO:0000259" key="6">
    <source>
        <dbReference type="SMART" id="SM00856"/>
    </source>
</evidence>
<evidence type="ECO:0000313" key="7">
    <source>
        <dbReference type="EMBL" id="KAG5514208.1"/>
    </source>
</evidence>
<dbReference type="NCBIfam" id="TIGR01614">
    <property type="entry name" value="PME_inhib"/>
    <property type="match status" value="1"/>
</dbReference>
<comment type="caution">
    <text evidence="7">The sequence shown here is derived from an EMBL/GenBank/DDBJ whole genome shotgun (WGS) entry which is preliminary data.</text>
</comment>
<dbReference type="SMART" id="SM00856">
    <property type="entry name" value="PMEI"/>
    <property type="match status" value="1"/>
</dbReference>
<keyword evidence="5" id="KW-0472">Membrane</keyword>
<dbReference type="Gene3D" id="1.20.140.40">
    <property type="entry name" value="Invertase/pectin methylesterase inhibitor family protein"/>
    <property type="match status" value="1"/>
</dbReference>
<protein>
    <recommendedName>
        <fullName evidence="6">Pectinesterase inhibitor domain-containing protein</fullName>
    </recommendedName>
</protein>
<feature type="transmembrane region" description="Helical" evidence="5">
    <location>
        <begin position="23"/>
        <end position="46"/>
    </location>
</feature>
<accession>A0AAV6HJL2</accession>
<keyword evidence="5" id="KW-1133">Transmembrane helix</keyword>
<feature type="domain" description="Pectinesterase inhibitor" evidence="6">
    <location>
        <begin position="198"/>
        <end position="345"/>
    </location>
</feature>
<name>A0AAV6HJL2_9ERIC</name>
<dbReference type="PANTHER" id="PTHR36710">
    <property type="entry name" value="PECTINESTERASE INHIBITOR-LIKE"/>
    <property type="match status" value="1"/>
</dbReference>
<gene>
    <name evidence="7" type="ORF">RHGRI_035567</name>
</gene>
<dbReference type="EMBL" id="JACTNZ010000013">
    <property type="protein sequence ID" value="KAG5514208.1"/>
    <property type="molecule type" value="Genomic_DNA"/>
</dbReference>
<dbReference type="Proteomes" id="UP000823749">
    <property type="component" value="Chromosome 13"/>
</dbReference>
<feature type="compositionally biased region" description="Polar residues" evidence="4">
    <location>
        <begin position="67"/>
        <end position="76"/>
    </location>
</feature>
<keyword evidence="2" id="KW-1015">Disulfide bond</keyword>
<keyword evidence="1" id="KW-0732">Signal</keyword>
<keyword evidence="5" id="KW-0812">Transmembrane</keyword>
<dbReference type="Gene3D" id="3.30.40.10">
    <property type="entry name" value="Zinc/RING finger domain, C3HC4 (zinc finger)"/>
    <property type="match status" value="1"/>
</dbReference>
<dbReference type="InterPro" id="IPR052421">
    <property type="entry name" value="PCW_Enzyme_Inhibitor"/>
</dbReference>
<dbReference type="InterPro" id="IPR006501">
    <property type="entry name" value="Pectinesterase_inhib_dom"/>
</dbReference>
<evidence type="ECO:0000256" key="3">
    <source>
        <dbReference type="ARBA" id="ARBA00038471"/>
    </source>
</evidence>
<dbReference type="InterPro" id="IPR013083">
    <property type="entry name" value="Znf_RING/FYVE/PHD"/>
</dbReference>
<sequence>MDYNNSLTHSVSTNHHYANNGKLLQIISLFALVAICILTALFHSYAGWARHRRDSRSHRGPRPDSLAFNSGPTISTPAKEGLERSVLDSIPTFSYDAASHDTPAECAVCLSEFVDEELGRVLPNCNHCFHIGKRNKHQKKRKKEMSPTSGLFFLLPLTLCLSLHPHLTSAATSNAAAAPTTLNNAAAPTALNNSTKNTTSNLIEKACSGSRNKAFCLSVLKSDPGSKTADLKGLAFIALQAASKNATKTSVKIQLWLNDTEAEPALDDALSACDQAYIDVVDQIGDSVNALVSGANGDVQTWMKAAVADIDTCNGGVKGLTVTHAVELTKKNRALRQLCNTALGIVRVLAHS</sequence>
<dbReference type="SUPFAM" id="SSF101148">
    <property type="entry name" value="Plant invertase/pectin methylesterase inhibitor"/>
    <property type="match status" value="1"/>
</dbReference>
<comment type="similarity">
    <text evidence="3">Belongs to the PMEI family.</text>
</comment>
<dbReference type="InterPro" id="IPR001841">
    <property type="entry name" value="Znf_RING"/>
</dbReference>
<proteinExistence type="inferred from homology"/>
<evidence type="ECO:0000256" key="2">
    <source>
        <dbReference type="ARBA" id="ARBA00023157"/>
    </source>
</evidence>
<dbReference type="Pfam" id="PF04043">
    <property type="entry name" value="PMEI"/>
    <property type="match status" value="1"/>
</dbReference>
<dbReference type="InterPro" id="IPR035513">
    <property type="entry name" value="Invertase/methylesterase_inhib"/>
</dbReference>
<evidence type="ECO:0000256" key="4">
    <source>
        <dbReference type="SAM" id="MobiDB-lite"/>
    </source>
</evidence>
<dbReference type="PANTHER" id="PTHR36710:SF18">
    <property type="entry name" value="PECTINESTERASE INHIBITOR 5-RELATED"/>
    <property type="match status" value="1"/>
</dbReference>